<accession>A0A5A7RFD1</accession>
<dbReference type="EMBL" id="BKCP01012292">
    <property type="protein sequence ID" value="GER55890.1"/>
    <property type="molecule type" value="Genomic_DNA"/>
</dbReference>
<feature type="compositionally biased region" description="Gly residues" evidence="1">
    <location>
        <begin position="91"/>
        <end position="105"/>
    </location>
</feature>
<keyword evidence="3" id="KW-1185">Reference proteome</keyword>
<feature type="compositionally biased region" description="Basic and acidic residues" evidence="1">
    <location>
        <begin position="174"/>
        <end position="207"/>
    </location>
</feature>
<protein>
    <submittedName>
        <fullName evidence="2">Chaperone protein DnaJ</fullName>
    </submittedName>
</protein>
<dbReference type="Proteomes" id="UP000325081">
    <property type="component" value="Unassembled WGS sequence"/>
</dbReference>
<feature type="region of interest" description="Disordered" evidence="1">
    <location>
        <begin position="1"/>
        <end position="112"/>
    </location>
</feature>
<evidence type="ECO:0000256" key="1">
    <source>
        <dbReference type="SAM" id="MobiDB-lite"/>
    </source>
</evidence>
<feature type="region of interest" description="Disordered" evidence="1">
    <location>
        <begin position="155"/>
        <end position="240"/>
    </location>
</feature>
<evidence type="ECO:0000313" key="2">
    <source>
        <dbReference type="EMBL" id="GER55890.1"/>
    </source>
</evidence>
<gene>
    <name evidence="2" type="ORF">STAS_33586</name>
</gene>
<sequence>MAAEGHGPARVVEPTDSRAFDQGPPQPRDAADHVDHARPGEVDDSGPEEEVVGFDGAGPAVGGPEPVGDDGVDETGEEGGVDEVGDELGALGDGAAGDAGGGDGEGPLVEEVGVVEGGGGDVLQAEEVAADEAVGGAAEGEGEAEEVVEEAASGRVEDVGEHDVHGVLGADGSGAEHGESQLHRKDKVRREEEVSRVNGEGRVREPIGDGGELAADVAGGSHGVGGVGAEERRERIGGAESGSVLEDYTVLDPNL</sequence>
<reference evidence="2" key="1">
    <citation type="journal article" date="2019" name="Curr. Biol.">
        <title>Genome Sequence of Striga asiatica Provides Insight into the Evolution of Plant Parasitism.</title>
        <authorList>
            <person name="Yoshida S."/>
            <person name="Kim S."/>
            <person name="Wafula E.K."/>
            <person name="Tanskanen J."/>
            <person name="Kim Y."/>
            <person name="Honaas L."/>
            <person name="Yang Z."/>
            <person name="Spallek T."/>
            <person name="Conn C.E."/>
            <person name="Ichihashi Y."/>
            <person name="Cheong K."/>
            <person name="Cui S."/>
            <person name="Der J.P."/>
            <person name="Gundlach H."/>
            <person name="Jiao Y."/>
            <person name="Hori C."/>
            <person name="Ishida J.K."/>
            <person name="Kasahara H."/>
            <person name="Kiba T."/>
            <person name="Kim M."/>
            <person name="Koo N."/>
            <person name="Laohavisit A."/>
            <person name="Lee Y."/>
            <person name="Lumba S."/>
            <person name="Mccourt P."/>
            <person name="Mortimer J.C."/>
            <person name="Mutuku J.M."/>
            <person name="Nomura T."/>
            <person name="Sasaki-sekimoto Y."/>
            <person name="Seto Y."/>
            <person name="Wang Y."/>
            <person name="Wakatake T."/>
            <person name="Sakakibara H."/>
            <person name="Demura T."/>
            <person name="Yamaguchi S."/>
            <person name="Yoneyama K."/>
            <person name="Manabe R."/>
            <person name="Nelson D.C."/>
            <person name="Schulman A.H."/>
            <person name="Timko M.P."/>
            <person name="Depamphilis C.W."/>
            <person name="Choi D."/>
            <person name="Shirasu K."/>
        </authorList>
    </citation>
    <scope>NUCLEOTIDE SEQUENCE [LARGE SCALE GENOMIC DNA]</scope>
    <source>
        <strain evidence="2">UVA1</strain>
    </source>
</reference>
<feature type="compositionally biased region" description="Basic and acidic residues" evidence="1">
    <location>
        <begin position="155"/>
        <end position="165"/>
    </location>
</feature>
<name>A0A5A7RFD1_STRAF</name>
<evidence type="ECO:0000313" key="3">
    <source>
        <dbReference type="Proteomes" id="UP000325081"/>
    </source>
</evidence>
<comment type="caution">
    <text evidence="2">The sequence shown here is derived from an EMBL/GenBank/DDBJ whole genome shotgun (WGS) entry which is preliminary data.</text>
</comment>
<organism evidence="2 3">
    <name type="scientific">Striga asiatica</name>
    <name type="common">Asiatic witchweed</name>
    <name type="synonym">Buchnera asiatica</name>
    <dbReference type="NCBI Taxonomy" id="4170"/>
    <lineage>
        <taxon>Eukaryota</taxon>
        <taxon>Viridiplantae</taxon>
        <taxon>Streptophyta</taxon>
        <taxon>Embryophyta</taxon>
        <taxon>Tracheophyta</taxon>
        <taxon>Spermatophyta</taxon>
        <taxon>Magnoliopsida</taxon>
        <taxon>eudicotyledons</taxon>
        <taxon>Gunneridae</taxon>
        <taxon>Pentapetalae</taxon>
        <taxon>asterids</taxon>
        <taxon>lamiids</taxon>
        <taxon>Lamiales</taxon>
        <taxon>Orobanchaceae</taxon>
        <taxon>Buchnereae</taxon>
        <taxon>Striga</taxon>
    </lineage>
</organism>
<feature type="compositionally biased region" description="Acidic residues" evidence="1">
    <location>
        <begin position="67"/>
        <end position="86"/>
    </location>
</feature>
<feature type="compositionally biased region" description="Acidic residues" evidence="1">
    <location>
        <begin position="42"/>
        <end position="52"/>
    </location>
</feature>
<dbReference type="OrthoDB" id="10604543at2759"/>
<dbReference type="AlphaFoldDB" id="A0A5A7RFD1"/>
<proteinExistence type="predicted"/>
<feature type="compositionally biased region" description="Basic and acidic residues" evidence="1">
    <location>
        <begin position="29"/>
        <end position="41"/>
    </location>
</feature>